<keyword evidence="7" id="KW-1185">Reference proteome</keyword>
<gene>
    <name evidence="6" type="ORF">PbJCM13498_40060</name>
</gene>
<feature type="domain" description="Thioredoxin" evidence="5">
    <location>
        <begin position="339"/>
        <end position="482"/>
    </location>
</feature>
<dbReference type="OrthoDB" id="9805634at2"/>
<dbReference type="EMBL" id="BLAX01000001">
    <property type="protein sequence ID" value="GET35143.1"/>
    <property type="molecule type" value="Genomic_DNA"/>
</dbReference>
<comment type="caution">
    <text evidence="6">The sequence shown here is derived from an EMBL/GenBank/DDBJ whole genome shotgun (WGS) entry which is preliminary data.</text>
</comment>
<keyword evidence="4" id="KW-0676">Redox-active center</keyword>
<dbReference type="PANTHER" id="PTHR42852:SF6">
    <property type="entry name" value="THIOL:DISULFIDE INTERCHANGE PROTEIN DSBE"/>
    <property type="match status" value="1"/>
</dbReference>
<evidence type="ECO:0000256" key="2">
    <source>
        <dbReference type="ARBA" id="ARBA00022748"/>
    </source>
</evidence>
<keyword evidence="2" id="KW-0201">Cytochrome c-type biogenesis</keyword>
<proteinExistence type="predicted"/>
<evidence type="ECO:0000256" key="4">
    <source>
        <dbReference type="ARBA" id="ARBA00023284"/>
    </source>
</evidence>
<keyword evidence="3" id="KW-1015">Disulfide bond</keyword>
<dbReference type="InterPro" id="IPR036249">
    <property type="entry name" value="Thioredoxin-like_sf"/>
</dbReference>
<dbReference type="Proteomes" id="UP000391834">
    <property type="component" value="Unassembled WGS sequence"/>
</dbReference>
<organism evidence="6 7">
    <name type="scientific">Prolixibacter bellariivorans</name>
    <dbReference type="NCBI Taxonomy" id="314319"/>
    <lineage>
        <taxon>Bacteria</taxon>
        <taxon>Pseudomonadati</taxon>
        <taxon>Bacteroidota</taxon>
        <taxon>Bacteroidia</taxon>
        <taxon>Marinilabiliales</taxon>
        <taxon>Prolixibacteraceae</taxon>
        <taxon>Prolixibacter</taxon>
    </lineage>
</organism>
<dbReference type="PROSITE" id="PS51352">
    <property type="entry name" value="THIOREDOXIN_2"/>
    <property type="match status" value="1"/>
</dbReference>
<sequence length="482" mass="56282">MQKLTEMFHIKKYLPLTLVAFLLAAKVVVAEGYQIKLSLPQQKDTRIFLASYYGNRIFRIDSTQTDQHGNATLAGDSSLDEGFYLLYLDKDHYFDFLVGKDQTFSISGNFQNSESQHFSGSTETEAFQKYQQFLGQQRKKQMNLQQQMQQYHSNTDSVKQIRNRMIALNQKMQKYWEAQADKYKGTFYADFMRFMIIPRPDDIKVPANVANPDSVKWTKEYAFRRDHFWDNFNFAQPGLIRTPLVQNRLDTYFDKVLIQNPDSIIGPAKKLIEKSKANDNMFRFMADFVLTHSANSQVMGMDKVFVQIADAYFLNGKASWADSTMLAKIREKVYVTRPNLLGKIAPELKLQNADGQYFSLHQVDAKYTILYFWEPDCNHCKEQTPVLYDKIYKKLHSKGVEVYAVLTQPDEKADWQKFIDDHGLYDWINVWDPDMISNFHVLYDVHSTPTLYILDKNKKIIAKRLDVNTAGDLLEKLLKYQK</sequence>
<dbReference type="InterPro" id="IPR000866">
    <property type="entry name" value="AhpC/TSA"/>
</dbReference>
<evidence type="ECO:0000256" key="3">
    <source>
        <dbReference type="ARBA" id="ARBA00023157"/>
    </source>
</evidence>
<dbReference type="AlphaFoldDB" id="A0A5M4B5J4"/>
<dbReference type="Pfam" id="PF17127">
    <property type="entry name" value="DUF5106"/>
    <property type="match status" value="1"/>
</dbReference>
<dbReference type="GO" id="GO:0016491">
    <property type="term" value="F:oxidoreductase activity"/>
    <property type="evidence" value="ECO:0007669"/>
    <property type="project" value="InterPro"/>
</dbReference>
<reference evidence="6 7" key="1">
    <citation type="submission" date="2019-10" db="EMBL/GenBank/DDBJ databases">
        <title>Prolixibacter strains distinguished by the presence of nitrate reductase genes were adept at nitrate-dependent anaerobic corrosion of metallic iron and carbon steel.</title>
        <authorList>
            <person name="Iino T."/>
            <person name="Shono N."/>
            <person name="Ito K."/>
            <person name="Nakamura R."/>
            <person name="Sueoka K."/>
            <person name="Harayama S."/>
            <person name="Ohkuma M."/>
        </authorList>
    </citation>
    <scope>NUCLEOTIDE SEQUENCE [LARGE SCALE GENOMIC DNA]</scope>
    <source>
        <strain evidence="6 7">JCM 13498</strain>
    </source>
</reference>
<dbReference type="Pfam" id="PF00578">
    <property type="entry name" value="AhpC-TSA"/>
    <property type="match status" value="1"/>
</dbReference>
<evidence type="ECO:0000259" key="5">
    <source>
        <dbReference type="PROSITE" id="PS51352"/>
    </source>
</evidence>
<evidence type="ECO:0000313" key="7">
    <source>
        <dbReference type="Proteomes" id="UP000391834"/>
    </source>
</evidence>
<dbReference type="GO" id="GO:0016209">
    <property type="term" value="F:antioxidant activity"/>
    <property type="evidence" value="ECO:0007669"/>
    <property type="project" value="InterPro"/>
</dbReference>
<dbReference type="InterPro" id="IPR033395">
    <property type="entry name" value="DUF5106"/>
</dbReference>
<evidence type="ECO:0000256" key="1">
    <source>
        <dbReference type="ARBA" id="ARBA00004196"/>
    </source>
</evidence>
<accession>A0A5M4B5J4</accession>
<name>A0A5M4B5J4_9BACT</name>
<dbReference type="InterPro" id="IPR013766">
    <property type="entry name" value="Thioredoxin_domain"/>
</dbReference>
<dbReference type="Gene3D" id="3.40.30.10">
    <property type="entry name" value="Glutaredoxin"/>
    <property type="match status" value="1"/>
</dbReference>
<dbReference type="PANTHER" id="PTHR42852">
    <property type="entry name" value="THIOL:DISULFIDE INTERCHANGE PROTEIN DSBE"/>
    <property type="match status" value="1"/>
</dbReference>
<dbReference type="InterPro" id="IPR050553">
    <property type="entry name" value="Thioredoxin_ResA/DsbE_sf"/>
</dbReference>
<evidence type="ECO:0000313" key="6">
    <source>
        <dbReference type="EMBL" id="GET35143.1"/>
    </source>
</evidence>
<dbReference type="GO" id="GO:0017004">
    <property type="term" value="P:cytochrome complex assembly"/>
    <property type="evidence" value="ECO:0007669"/>
    <property type="project" value="UniProtKB-KW"/>
</dbReference>
<protein>
    <recommendedName>
        <fullName evidence="5">Thioredoxin domain-containing protein</fullName>
    </recommendedName>
</protein>
<dbReference type="SUPFAM" id="SSF52833">
    <property type="entry name" value="Thioredoxin-like"/>
    <property type="match status" value="1"/>
</dbReference>
<dbReference type="CDD" id="cd02966">
    <property type="entry name" value="TlpA_like_family"/>
    <property type="match status" value="1"/>
</dbReference>
<comment type="subcellular location">
    <subcellularLocation>
        <location evidence="1">Cell envelope</location>
    </subcellularLocation>
</comment>
<dbReference type="GO" id="GO:0030313">
    <property type="term" value="C:cell envelope"/>
    <property type="evidence" value="ECO:0007669"/>
    <property type="project" value="UniProtKB-SubCell"/>
</dbReference>